<dbReference type="InterPro" id="IPR013325">
    <property type="entry name" value="RNA_pol_sigma_r2"/>
</dbReference>
<dbReference type="NCBIfam" id="TIGR02937">
    <property type="entry name" value="sigma70-ECF"/>
    <property type="match status" value="1"/>
</dbReference>
<evidence type="ECO:0000256" key="2">
    <source>
        <dbReference type="ARBA" id="ARBA00023015"/>
    </source>
</evidence>
<feature type="domain" description="RNA polymerase sigma factor 70 region 4 type 2" evidence="7">
    <location>
        <begin position="109"/>
        <end position="159"/>
    </location>
</feature>
<dbReference type="InterPro" id="IPR039425">
    <property type="entry name" value="RNA_pol_sigma-70-like"/>
</dbReference>
<evidence type="ECO:0000256" key="4">
    <source>
        <dbReference type="ARBA" id="ARBA00023125"/>
    </source>
</evidence>
<dbReference type="CDD" id="cd06171">
    <property type="entry name" value="Sigma70_r4"/>
    <property type="match status" value="1"/>
</dbReference>
<sequence length="184" mass="21425">MSEGLPERFQALFREYYPTVLRRLMHLVGDRTTAEDLAQEVFLRLYRRPPDDLQAVGAWLHRVATRVAYDYTRKKSQQRRIQQREFEIGTAFASEPSSEWLVLRNAEREAVVRALQQLVERDRQVLLLRYSGYSYAEIAEIVGINPNIVGTVLNRALSRFKRAFQGEEGPTDEGRLRAEGYYTV</sequence>
<dbReference type="Gene3D" id="1.10.10.10">
    <property type="entry name" value="Winged helix-like DNA-binding domain superfamily/Winged helix DNA-binding domain"/>
    <property type="match status" value="1"/>
</dbReference>
<keyword evidence="2" id="KW-0805">Transcription regulation</keyword>
<gene>
    <name evidence="8" type="ORF">KKP3000_000752</name>
</gene>
<organism evidence="8 9">
    <name type="scientific">Alicyclobacillus fastidiosus</name>
    <dbReference type="NCBI Taxonomy" id="392011"/>
    <lineage>
        <taxon>Bacteria</taxon>
        <taxon>Bacillati</taxon>
        <taxon>Bacillota</taxon>
        <taxon>Bacilli</taxon>
        <taxon>Bacillales</taxon>
        <taxon>Alicyclobacillaceae</taxon>
        <taxon>Alicyclobacillus</taxon>
    </lineage>
</organism>
<dbReference type="Proteomes" id="UP001579974">
    <property type="component" value="Unassembled WGS sequence"/>
</dbReference>
<dbReference type="InterPro" id="IPR007627">
    <property type="entry name" value="RNA_pol_sigma70_r2"/>
</dbReference>
<dbReference type="SUPFAM" id="SSF88946">
    <property type="entry name" value="Sigma2 domain of RNA polymerase sigma factors"/>
    <property type="match status" value="1"/>
</dbReference>
<dbReference type="InterPro" id="IPR014284">
    <property type="entry name" value="RNA_pol_sigma-70_dom"/>
</dbReference>
<evidence type="ECO:0000259" key="7">
    <source>
        <dbReference type="Pfam" id="PF08281"/>
    </source>
</evidence>
<evidence type="ECO:0000256" key="3">
    <source>
        <dbReference type="ARBA" id="ARBA00023082"/>
    </source>
</evidence>
<accession>A0ABV5AI59</accession>
<evidence type="ECO:0000256" key="5">
    <source>
        <dbReference type="ARBA" id="ARBA00023163"/>
    </source>
</evidence>
<proteinExistence type="inferred from homology"/>
<keyword evidence="9" id="KW-1185">Reference proteome</keyword>
<dbReference type="SUPFAM" id="SSF88659">
    <property type="entry name" value="Sigma3 and sigma4 domains of RNA polymerase sigma factors"/>
    <property type="match status" value="1"/>
</dbReference>
<comment type="caution">
    <text evidence="8">The sequence shown here is derived from an EMBL/GenBank/DDBJ whole genome shotgun (WGS) entry which is preliminary data.</text>
</comment>
<name>A0ABV5AI59_9BACL</name>
<feature type="domain" description="RNA polymerase sigma-70 region 2" evidence="6">
    <location>
        <begin position="12"/>
        <end position="76"/>
    </location>
</feature>
<dbReference type="RefSeq" id="WP_275475073.1">
    <property type="nucleotide sequence ID" value="NZ_CP162940.1"/>
</dbReference>
<protein>
    <submittedName>
        <fullName evidence="8">Sigma-70 family RNA polymerase sigma factor</fullName>
    </submittedName>
</protein>
<keyword evidence="3" id="KW-0731">Sigma factor</keyword>
<evidence type="ECO:0000313" key="9">
    <source>
        <dbReference type="Proteomes" id="UP001579974"/>
    </source>
</evidence>
<dbReference type="Pfam" id="PF04542">
    <property type="entry name" value="Sigma70_r2"/>
    <property type="match status" value="1"/>
</dbReference>
<dbReference type="InterPro" id="IPR013249">
    <property type="entry name" value="RNA_pol_sigma70_r4_t2"/>
</dbReference>
<evidence type="ECO:0000313" key="8">
    <source>
        <dbReference type="EMBL" id="MFB5191962.1"/>
    </source>
</evidence>
<reference evidence="8 9" key="1">
    <citation type="journal article" date="2024" name="Int. J. Mol. Sci.">
        <title>Exploration of Alicyclobacillus spp. Genome in Search of Antibiotic Resistance.</title>
        <authorList>
            <person name="Bucka-Kolendo J."/>
            <person name="Kiousi D.E."/>
            <person name="Dekowska A."/>
            <person name="Mikolajczuk-Szczyrba A."/>
            <person name="Karadedos D.M."/>
            <person name="Michael P."/>
            <person name="Galanis A."/>
            <person name="Sokolowska B."/>
        </authorList>
    </citation>
    <scope>NUCLEOTIDE SEQUENCE [LARGE SCALE GENOMIC DNA]</scope>
    <source>
        <strain evidence="8 9">KKP 3000</strain>
    </source>
</reference>
<dbReference type="EMBL" id="JBDXSU010000015">
    <property type="protein sequence ID" value="MFB5191962.1"/>
    <property type="molecule type" value="Genomic_DNA"/>
</dbReference>
<dbReference type="Gene3D" id="1.10.1740.10">
    <property type="match status" value="1"/>
</dbReference>
<dbReference type="InterPro" id="IPR036388">
    <property type="entry name" value="WH-like_DNA-bd_sf"/>
</dbReference>
<evidence type="ECO:0000256" key="1">
    <source>
        <dbReference type="ARBA" id="ARBA00010641"/>
    </source>
</evidence>
<dbReference type="PANTHER" id="PTHR43133:SF8">
    <property type="entry name" value="RNA POLYMERASE SIGMA FACTOR HI_1459-RELATED"/>
    <property type="match status" value="1"/>
</dbReference>
<dbReference type="PANTHER" id="PTHR43133">
    <property type="entry name" value="RNA POLYMERASE ECF-TYPE SIGMA FACTO"/>
    <property type="match status" value="1"/>
</dbReference>
<keyword evidence="4" id="KW-0238">DNA-binding</keyword>
<dbReference type="InterPro" id="IPR013324">
    <property type="entry name" value="RNA_pol_sigma_r3/r4-like"/>
</dbReference>
<dbReference type="Pfam" id="PF08281">
    <property type="entry name" value="Sigma70_r4_2"/>
    <property type="match status" value="1"/>
</dbReference>
<evidence type="ECO:0000259" key="6">
    <source>
        <dbReference type="Pfam" id="PF04542"/>
    </source>
</evidence>
<keyword evidence="5" id="KW-0804">Transcription</keyword>
<comment type="similarity">
    <text evidence="1">Belongs to the sigma-70 factor family. ECF subfamily.</text>
</comment>